<dbReference type="EMBL" id="CP019288">
    <property type="protein sequence ID" value="QHI39053.1"/>
    <property type="molecule type" value="Genomic_DNA"/>
</dbReference>
<dbReference type="AlphaFoldDB" id="A0A7L4ZQN8"/>
<evidence type="ECO:0000256" key="1">
    <source>
        <dbReference type="SAM" id="Phobius"/>
    </source>
</evidence>
<dbReference type="RefSeq" id="WP_160131561.1">
    <property type="nucleotide sequence ID" value="NZ_CP019288.1"/>
</dbReference>
<sequence>MENNMQQLTPTKFIQTLTIIYSALLIGLLLFIGFVLFQFSDGMIPELDTNDTLLFIYPVIAIAAIYGSQAIFKKLVASAEKKPDLKSKLVSYQIASIIKFGLIEGSICIGIVLSLITGNTAYIAIAGVLIVYFLMQRPTRTKIESDLNLHGELRNQFQRYDEVID</sequence>
<feature type="transmembrane region" description="Helical" evidence="1">
    <location>
        <begin position="52"/>
        <end position="72"/>
    </location>
</feature>
<feature type="transmembrane region" description="Helical" evidence="1">
    <location>
        <begin position="20"/>
        <end position="40"/>
    </location>
</feature>
<feature type="transmembrane region" description="Helical" evidence="1">
    <location>
        <begin position="119"/>
        <end position="135"/>
    </location>
</feature>
<evidence type="ECO:0000313" key="2">
    <source>
        <dbReference type="EMBL" id="QHI39053.1"/>
    </source>
</evidence>
<keyword evidence="3" id="KW-1185">Reference proteome</keyword>
<name>A0A7L4ZQN8_9FLAO</name>
<organism evidence="2 3">
    <name type="scientific">Kordia antarctica</name>
    <dbReference type="NCBI Taxonomy" id="1218801"/>
    <lineage>
        <taxon>Bacteria</taxon>
        <taxon>Pseudomonadati</taxon>
        <taxon>Bacteroidota</taxon>
        <taxon>Flavobacteriia</taxon>
        <taxon>Flavobacteriales</taxon>
        <taxon>Flavobacteriaceae</taxon>
        <taxon>Kordia</taxon>
    </lineage>
</organism>
<keyword evidence="1" id="KW-1133">Transmembrane helix</keyword>
<gene>
    <name evidence="2" type="ORF">IMCC3317_44540</name>
</gene>
<keyword evidence="1" id="KW-0812">Transmembrane</keyword>
<accession>A0A7L4ZQN8</accession>
<dbReference type="KEGG" id="kan:IMCC3317_44540"/>
<evidence type="ECO:0000313" key="3">
    <source>
        <dbReference type="Proteomes" id="UP000464657"/>
    </source>
</evidence>
<dbReference type="Proteomes" id="UP000464657">
    <property type="component" value="Chromosome"/>
</dbReference>
<proteinExistence type="predicted"/>
<protein>
    <submittedName>
        <fullName evidence="2">Uncharacterized protein</fullName>
    </submittedName>
</protein>
<reference evidence="2 3" key="1">
    <citation type="journal article" date="2013" name="Int. J. Syst. Evol. Microbiol.">
        <title>Kordia antarctica sp. nov., isolated from Antarctic seawater.</title>
        <authorList>
            <person name="Baek K."/>
            <person name="Choi A."/>
            <person name="Kang I."/>
            <person name="Lee K."/>
            <person name="Cho J.C."/>
        </authorList>
    </citation>
    <scope>NUCLEOTIDE SEQUENCE [LARGE SCALE GENOMIC DNA]</scope>
    <source>
        <strain evidence="2 3">IMCC3317</strain>
    </source>
</reference>
<keyword evidence="1" id="KW-0472">Membrane</keyword>
<dbReference type="OrthoDB" id="1151358at2"/>
<feature type="transmembrane region" description="Helical" evidence="1">
    <location>
        <begin position="92"/>
        <end position="113"/>
    </location>
</feature>